<evidence type="ECO:0000313" key="3">
    <source>
        <dbReference type="Proteomes" id="UP000750711"/>
    </source>
</evidence>
<evidence type="ECO:0000313" key="2">
    <source>
        <dbReference type="EMBL" id="KAH0556587.1"/>
    </source>
</evidence>
<dbReference type="SUPFAM" id="SSF52540">
    <property type="entry name" value="P-loop containing nucleoside triphosphate hydrolases"/>
    <property type="match status" value="1"/>
</dbReference>
<dbReference type="InterPro" id="IPR011990">
    <property type="entry name" value="TPR-like_helical_dom_sf"/>
</dbReference>
<gene>
    <name evidence="2" type="ORF">GP486_005564</name>
</gene>
<evidence type="ECO:0008006" key="4">
    <source>
        <dbReference type="Google" id="ProtNLM"/>
    </source>
</evidence>
<comment type="caution">
    <text evidence="2">The sequence shown here is derived from an EMBL/GenBank/DDBJ whole genome shotgun (WGS) entry which is preliminary data.</text>
</comment>
<dbReference type="InterPro" id="IPR027417">
    <property type="entry name" value="P-loop_NTPase"/>
</dbReference>
<dbReference type="InterPro" id="IPR029058">
    <property type="entry name" value="AB_hydrolase_fold"/>
</dbReference>
<dbReference type="AlphaFoldDB" id="A0A9P8RME6"/>
<proteinExistence type="predicted"/>
<organism evidence="2 3">
    <name type="scientific">Trichoglossum hirsutum</name>
    <dbReference type="NCBI Taxonomy" id="265104"/>
    <lineage>
        <taxon>Eukaryota</taxon>
        <taxon>Fungi</taxon>
        <taxon>Dikarya</taxon>
        <taxon>Ascomycota</taxon>
        <taxon>Pezizomycotina</taxon>
        <taxon>Geoglossomycetes</taxon>
        <taxon>Geoglossales</taxon>
        <taxon>Geoglossaceae</taxon>
        <taxon>Trichoglossum</taxon>
    </lineage>
</organism>
<dbReference type="PANTHER" id="PTHR46082">
    <property type="entry name" value="ATP/GTP-BINDING PROTEIN-RELATED"/>
    <property type="match status" value="1"/>
</dbReference>
<dbReference type="Gene3D" id="1.25.40.10">
    <property type="entry name" value="Tetratricopeptide repeat domain"/>
    <property type="match status" value="1"/>
</dbReference>
<dbReference type="InterPro" id="IPR019734">
    <property type="entry name" value="TPR_rpt"/>
</dbReference>
<dbReference type="Pfam" id="PF13374">
    <property type="entry name" value="TPR_10"/>
    <property type="match status" value="1"/>
</dbReference>
<name>A0A9P8RME6_9PEZI</name>
<dbReference type="Gene3D" id="3.40.50.300">
    <property type="entry name" value="P-loop containing nucleotide triphosphate hydrolases"/>
    <property type="match status" value="1"/>
</dbReference>
<dbReference type="EMBL" id="JAGHQM010001061">
    <property type="protein sequence ID" value="KAH0556587.1"/>
    <property type="molecule type" value="Genomic_DNA"/>
</dbReference>
<sequence length="844" mass="95764">MTFGYNADAAFGNSAADILDHVKDLLSSLIDKREGADEIRRPIVFISHSLGGIVVKQVSCDPLEFVGRSRDAMQALVWADGEPRYRTINEHTTGIFFFGTPHRGSEKAAYGRVLVNVATSVMRRPTSRLISVLQMNSDQLARLTLQFGSQSPRYQVVSFYECKPMKIFSSLVVEKHSALLGLDGEDQIPVDADHRAMCRFESRNDEVYEKLFKRIRRMLKPHTEGQSGAYQPFNKHYLVTGNVSPVFTGRGDVMKLLEENCLPQRTPDISKEQKRCVLYGLGGAGKTQTCLKFAQDYREKFWGIFWVDASGSETAERSFLEVARACGIEEDFLVVKRYLSNIAFPWLLIIDNADDPSVDISKYFPVGGRGVILVTTRYHGHKLHSTISSEFGEMQHEEAISLLLRCIGEGDVSNETSRALAAPVVRLLGCLALAIIQAGAFIRQKLCSLEGYCDLYSRRRKRLLGSRPVQGSEDYNYTVYTTWEVSLDTIRKMSNETSEDALASSEVAKNAIELLGCFTFFHYENIPEIIFEEAWKEMQTGEHSESLMSQQLRVLCHSDSREWDPYPIRGAVMLLSSFSLINTEGAMNNIAMHPLVHTWARDRLQETEQEKWWLVSALMLVMCASSRSKSNHRLWRTLLPHVDSCYRSDRLPKSCDKEEIVTVFNGFALVYYYCGRHSESSRLYESVIEARRRNLGDEHPDTLTSMDNLASGYGALGRVQDAVELHERALEARKRTLGDEHPDTLISMNNLAIDYRTLGQRYDALRLFEQVVRASRRVLGEEHPDTLRRVKNLEFYSAGYHSGPTPPNESVPQPQHQFIASTGSSSTSKNLWKPRNWFKRPSEE</sequence>
<dbReference type="Proteomes" id="UP000750711">
    <property type="component" value="Unassembled WGS sequence"/>
</dbReference>
<evidence type="ECO:0000256" key="1">
    <source>
        <dbReference type="SAM" id="MobiDB-lite"/>
    </source>
</evidence>
<dbReference type="Gene3D" id="3.40.50.1820">
    <property type="entry name" value="alpha/beta hydrolase"/>
    <property type="match status" value="1"/>
</dbReference>
<dbReference type="Pfam" id="PF13424">
    <property type="entry name" value="TPR_12"/>
    <property type="match status" value="1"/>
</dbReference>
<keyword evidence="3" id="KW-1185">Reference proteome</keyword>
<accession>A0A9P8RME6</accession>
<feature type="compositionally biased region" description="Polar residues" evidence="1">
    <location>
        <begin position="810"/>
        <end position="830"/>
    </location>
</feature>
<dbReference type="SUPFAM" id="SSF53474">
    <property type="entry name" value="alpha/beta-Hydrolases"/>
    <property type="match status" value="1"/>
</dbReference>
<dbReference type="SMART" id="SM00028">
    <property type="entry name" value="TPR"/>
    <property type="match status" value="3"/>
</dbReference>
<protein>
    <recommendedName>
        <fullName evidence="4">NB-ARC domain-containing protein</fullName>
    </recommendedName>
</protein>
<dbReference type="PANTHER" id="PTHR46082:SF6">
    <property type="entry name" value="AAA+ ATPASE DOMAIN-CONTAINING PROTEIN-RELATED"/>
    <property type="match status" value="1"/>
</dbReference>
<feature type="region of interest" description="Disordered" evidence="1">
    <location>
        <begin position="798"/>
        <end position="844"/>
    </location>
</feature>
<dbReference type="SUPFAM" id="SSF48452">
    <property type="entry name" value="TPR-like"/>
    <property type="match status" value="1"/>
</dbReference>
<dbReference type="InterPro" id="IPR053137">
    <property type="entry name" value="NLR-like"/>
</dbReference>
<reference evidence="2" key="1">
    <citation type="submission" date="2021-03" db="EMBL/GenBank/DDBJ databases">
        <title>Comparative genomics and phylogenomic investigation of the class Geoglossomycetes provide insights into ecological specialization and systematics.</title>
        <authorList>
            <person name="Melie T."/>
            <person name="Pirro S."/>
            <person name="Miller A.N."/>
            <person name="Quandt A."/>
        </authorList>
    </citation>
    <scope>NUCLEOTIDE SEQUENCE</scope>
    <source>
        <strain evidence="2">CAQ_001_2017</strain>
    </source>
</reference>